<evidence type="ECO:0000313" key="3">
    <source>
        <dbReference type="Proteomes" id="UP001595530"/>
    </source>
</evidence>
<feature type="region of interest" description="Disordered" evidence="1">
    <location>
        <begin position="128"/>
        <end position="149"/>
    </location>
</feature>
<gene>
    <name evidence="2" type="ORF">ACFOFO_16300</name>
</gene>
<reference evidence="3" key="1">
    <citation type="journal article" date="2019" name="Int. J. Syst. Evol. Microbiol.">
        <title>The Global Catalogue of Microorganisms (GCM) 10K type strain sequencing project: providing services to taxonomists for standard genome sequencing and annotation.</title>
        <authorList>
            <consortium name="The Broad Institute Genomics Platform"/>
            <consortium name="The Broad Institute Genome Sequencing Center for Infectious Disease"/>
            <person name="Wu L."/>
            <person name="Ma J."/>
        </authorList>
    </citation>
    <scope>NUCLEOTIDE SEQUENCE [LARGE SCALE GENOMIC DNA]</scope>
    <source>
        <strain evidence="3">KCTC 42986</strain>
    </source>
</reference>
<dbReference type="RefSeq" id="WP_390332038.1">
    <property type="nucleotide sequence ID" value="NZ_JBHRTP010000052.1"/>
</dbReference>
<sequence length="158" mass="16556">MSNVQMLPAMRLNLKGFGPSRKSTGRPKLAVSIGTRVKAKVVAPPSPAVLSEVLTPVESAPPATAGDFVLPAVVIAGIASLAASLDSIFLSAPAREVLAQTEPWSPFADPAVDDDGWANHHHHQFIGGGDSFHHESPVHDDAHGGFSHHDYMAASRGD</sequence>
<comment type="caution">
    <text evidence="2">The sequence shown here is derived from an EMBL/GenBank/DDBJ whole genome shotgun (WGS) entry which is preliminary data.</text>
</comment>
<keyword evidence="3" id="KW-1185">Reference proteome</keyword>
<protein>
    <submittedName>
        <fullName evidence="2">Uncharacterized protein</fullName>
    </submittedName>
</protein>
<proteinExistence type="predicted"/>
<organism evidence="2 3">
    <name type="scientific">Undibacterium arcticum</name>
    <dbReference type="NCBI Taxonomy" id="1762892"/>
    <lineage>
        <taxon>Bacteria</taxon>
        <taxon>Pseudomonadati</taxon>
        <taxon>Pseudomonadota</taxon>
        <taxon>Betaproteobacteria</taxon>
        <taxon>Burkholderiales</taxon>
        <taxon>Oxalobacteraceae</taxon>
        <taxon>Undibacterium</taxon>
    </lineage>
</organism>
<dbReference type="Proteomes" id="UP001595530">
    <property type="component" value="Unassembled WGS sequence"/>
</dbReference>
<accession>A0ABV7F3D7</accession>
<feature type="compositionally biased region" description="Basic and acidic residues" evidence="1">
    <location>
        <begin position="131"/>
        <end position="149"/>
    </location>
</feature>
<evidence type="ECO:0000256" key="1">
    <source>
        <dbReference type="SAM" id="MobiDB-lite"/>
    </source>
</evidence>
<evidence type="ECO:0000313" key="2">
    <source>
        <dbReference type="EMBL" id="MFC3109504.1"/>
    </source>
</evidence>
<dbReference type="EMBL" id="JBHRTP010000052">
    <property type="protein sequence ID" value="MFC3109504.1"/>
    <property type="molecule type" value="Genomic_DNA"/>
</dbReference>
<name>A0ABV7F3D7_9BURK</name>